<dbReference type="STRING" id="1802061.A3A93_03205"/>
<reference evidence="2 3" key="1">
    <citation type="journal article" date="2016" name="Nat. Commun.">
        <title>Thousands of microbial genomes shed light on interconnected biogeochemical processes in an aquifer system.</title>
        <authorList>
            <person name="Anantharaman K."/>
            <person name="Brown C.T."/>
            <person name="Hug L.A."/>
            <person name="Sharon I."/>
            <person name="Castelle C.J."/>
            <person name="Probst A.J."/>
            <person name="Thomas B.C."/>
            <person name="Singh A."/>
            <person name="Wilkins M.J."/>
            <person name="Karaoz U."/>
            <person name="Brodie E.L."/>
            <person name="Williams K.H."/>
            <person name="Hubbard S.S."/>
            <person name="Banfield J.F."/>
        </authorList>
    </citation>
    <scope>NUCLEOTIDE SEQUENCE [LARGE SCALE GENOMIC DNA]</scope>
</reference>
<dbReference type="Pfam" id="PF02325">
    <property type="entry name" value="CCB3_YggT"/>
    <property type="match status" value="1"/>
</dbReference>
<gene>
    <name evidence="2" type="ORF">A3A93_03205</name>
</gene>
<feature type="transmembrane region" description="Helical" evidence="1">
    <location>
        <begin position="77"/>
        <end position="98"/>
    </location>
</feature>
<evidence type="ECO:0000313" key="3">
    <source>
        <dbReference type="Proteomes" id="UP000177141"/>
    </source>
</evidence>
<dbReference type="InterPro" id="IPR003425">
    <property type="entry name" value="CCB3/YggT"/>
</dbReference>
<keyword evidence="1" id="KW-1133">Transmembrane helix</keyword>
<evidence type="ECO:0008006" key="4">
    <source>
        <dbReference type="Google" id="ProtNLM"/>
    </source>
</evidence>
<keyword evidence="1" id="KW-0472">Membrane</keyword>
<dbReference type="GO" id="GO:0016020">
    <property type="term" value="C:membrane"/>
    <property type="evidence" value="ECO:0007669"/>
    <property type="project" value="InterPro"/>
</dbReference>
<proteinExistence type="predicted"/>
<dbReference type="Proteomes" id="UP000177141">
    <property type="component" value="Unassembled WGS sequence"/>
</dbReference>
<evidence type="ECO:0000313" key="2">
    <source>
        <dbReference type="EMBL" id="OGK46401.1"/>
    </source>
</evidence>
<protein>
    <recommendedName>
        <fullName evidence="4">YggT family protein</fullName>
    </recommendedName>
</protein>
<dbReference type="AlphaFoldDB" id="A0A1F7ISP4"/>
<organism evidence="2 3">
    <name type="scientific">Candidatus Roizmanbacteria bacterium RIFCSPLOWO2_01_FULL_38_12</name>
    <dbReference type="NCBI Taxonomy" id="1802061"/>
    <lineage>
        <taxon>Bacteria</taxon>
        <taxon>Candidatus Roizmaniibacteriota</taxon>
    </lineage>
</organism>
<sequence length="108" mass="12329">MYEKKKTIFRFNQIIWYILGFIEVLLAFRFILKALGANQFVGFPNLIYTLTAPLASPFRGILGESVTGNSMIEWSTIIAAIVYLCVAWGLVYLLDIIYPITPKDMETQ</sequence>
<accession>A0A1F7ISP4</accession>
<keyword evidence="1" id="KW-0812">Transmembrane</keyword>
<dbReference type="EMBL" id="MGAL01000043">
    <property type="protein sequence ID" value="OGK46401.1"/>
    <property type="molecule type" value="Genomic_DNA"/>
</dbReference>
<feature type="transmembrane region" description="Helical" evidence="1">
    <location>
        <begin position="14"/>
        <end position="32"/>
    </location>
</feature>
<evidence type="ECO:0000256" key="1">
    <source>
        <dbReference type="SAM" id="Phobius"/>
    </source>
</evidence>
<comment type="caution">
    <text evidence="2">The sequence shown here is derived from an EMBL/GenBank/DDBJ whole genome shotgun (WGS) entry which is preliminary data.</text>
</comment>
<name>A0A1F7ISP4_9BACT</name>